<evidence type="ECO:0000259" key="3">
    <source>
        <dbReference type="Pfam" id="PF13358"/>
    </source>
</evidence>
<dbReference type="Proteomes" id="UP000469452">
    <property type="component" value="Unassembled WGS sequence"/>
</dbReference>
<evidence type="ECO:0000259" key="2">
    <source>
        <dbReference type="Pfam" id="PF11427"/>
    </source>
</evidence>
<comment type="caution">
    <text evidence="4">The sequence shown here is derived from an EMBL/GenBank/DDBJ whole genome shotgun (WGS) entry which is preliminary data.</text>
</comment>
<proteinExistence type="predicted"/>
<name>A0A6A4Z096_APHAT</name>
<dbReference type="InterPro" id="IPR052338">
    <property type="entry name" value="Transposase_5"/>
</dbReference>
<protein>
    <recommendedName>
        <fullName evidence="6">Tc3 transposase DNA binding domain-containing protein</fullName>
    </recommendedName>
</protein>
<evidence type="ECO:0008006" key="6">
    <source>
        <dbReference type="Google" id="ProtNLM"/>
    </source>
</evidence>
<dbReference type="Pfam" id="PF13358">
    <property type="entry name" value="DDE_3"/>
    <property type="match status" value="1"/>
</dbReference>
<evidence type="ECO:0000313" key="5">
    <source>
        <dbReference type="Proteomes" id="UP000469452"/>
    </source>
</evidence>
<dbReference type="InterPro" id="IPR025898">
    <property type="entry name" value="Tc3_transposase_DNA-bd_dom"/>
</dbReference>
<dbReference type="Pfam" id="PF11427">
    <property type="entry name" value="HTH_Tnp_Tc3_1"/>
    <property type="match status" value="1"/>
</dbReference>
<feature type="domain" description="Transposase Tc1-like" evidence="1">
    <location>
        <begin position="315"/>
        <end position="375"/>
    </location>
</feature>
<evidence type="ECO:0000259" key="1">
    <source>
        <dbReference type="Pfam" id="PF01498"/>
    </source>
</evidence>
<dbReference type="InterPro" id="IPR038717">
    <property type="entry name" value="Tc1-like_DDE_dom"/>
</dbReference>
<dbReference type="Gene3D" id="3.30.420.10">
    <property type="entry name" value="Ribonuclease H-like superfamily/Ribonuclease H"/>
    <property type="match status" value="2"/>
</dbReference>
<dbReference type="Gene3D" id="1.10.10.60">
    <property type="entry name" value="Homeodomain-like"/>
    <property type="match status" value="1"/>
</dbReference>
<dbReference type="GO" id="GO:0015074">
    <property type="term" value="P:DNA integration"/>
    <property type="evidence" value="ECO:0007669"/>
    <property type="project" value="InterPro"/>
</dbReference>
<reference evidence="4 5" key="1">
    <citation type="submission" date="2019-06" db="EMBL/GenBank/DDBJ databases">
        <title>Genomics analysis of Aphanomyces spp. identifies a new class of oomycete effector associated with host adaptation.</title>
        <authorList>
            <person name="Gaulin E."/>
        </authorList>
    </citation>
    <scope>NUCLEOTIDE SEQUENCE [LARGE SCALE GENOMIC DNA]</scope>
    <source>
        <strain evidence="4 5">E</strain>
    </source>
</reference>
<dbReference type="EMBL" id="VJMI01021019">
    <property type="protein sequence ID" value="KAF0702759.1"/>
    <property type="molecule type" value="Genomic_DNA"/>
</dbReference>
<feature type="domain" description="Tc3 transposase DNA binding" evidence="2">
    <location>
        <begin position="4"/>
        <end position="50"/>
    </location>
</feature>
<dbReference type="InterPro" id="IPR009057">
    <property type="entry name" value="Homeodomain-like_sf"/>
</dbReference>
<evidence type="ECO:0000313" key="4">
    <source>
        <dbReference type="EMBL" id="KAF0702759.1"/>
    </source>
</evidence>
<sequence>MGIGAQLTEFERGKIDVCIEFGLSVAETAKFINRSRTVVYNYLRDPLAYGKRFSGGRPSKLSDRDLRHLFAIVTKCPRSCARLKSDLELDVHRSTISRVMNSSTRFEYIKMNKKPQLKAKHMENRVKWAEQSIDMGWDAWSRVLFSDEKKWNIDGPDGLKSYWHCIGREKKVVFSRQNGGGSVMVWGAIWADGQTELAFLEGRQDSSAYIETISDYMLPSAHARFANEFVFQHDNASIHSSKETSEFLNDNGIAMMEWPALSPDLNPIENVWGYLFQRVRTVVYNYLRDPLAYGKRFSGGRPSKLSDRDLRHLFASVTKCPRSCARLKSDLELDVHRSTISRVMNSSTRFEYIKMNKKPQLKAKHMENRVKWAEQSIDMGWDAWSRVLFSDEKKWNLDGPDGLKSYWHCIGRDKKVVFSRSTSNFIVLSPTMYFETSIKYHIKTVCFKSK</sequence>
<organism evidence="4 5">
    <name type="scientific">Aphanomyces astaci</name>
    <name type="common">Crayfish plague agent</name>
    <dbReference type="NCBI Taxonomy" id="112090"/>
    <lineage>
        <taxon>Eukaryota</taxon>
        <taxon>Sar</taxon>
        <taxon>Stramenopiles</taxon>
        <taxon>Oomycota</taxon>
        <taxon>Saprolegniomycetes</taxon>
        <taxon>Saprolegniales</taxon>
        <taxon>Verrucalvaceae</taxon>
        <taxon>Aphanomyces</taxon>
    </lineage>
</organism>
<dbReference type="VEuPathDB" id="FungiDB:H257_09694"/>
<feature type="domain" description="Transposase Tc1-like" evidence="1">
    <location>
        <begin position="67"/>
        <end position="131"/>
    </location>
</feature>
<dbReference type="SUPFAM" id="SSF46689">
    <property type="entry name" value="Homeodomain-like"/>
    <property type="match status" value="1"/>
</dbReference>
<dbReference type="PANTHER" id="PTHR23022:SF129">
    <property type="entry name" value="TRANSPOSABLE ELEMENT TC3 TRANSPOSASE"/>
    <property type="match status" value="1"/>
</dbReference>
<dbReference type="AlphaFoldDB" id="A0A6A4Z096"/>
<dbReference type="GO" id="GO:0003677">
    <property type="term" value="F:DNA binding"/>
    <property type="evidence" value="ECO:0007669"/>
    <property type="project" value="InterPro"/>
</dbReference>
<gene>
    <name evidence="4" type="ORF">AaE_015725</name>
</gene>
<feature type="domain" description="Tc1-like transposase DDE" evidence="3">
    <location>
        <begin position="142"/>
        <end position="280"/>
    </location>
</feature>
<dbReference type="Pfam" id="PF01498">
    <property type="entry name" value="HTH_Tnp_Tc3_2"/>
    <property type="match status" value="2"/>
</dbReference>
<dbReference type="PANTHER" id="PTHR23022">
    <property type="entry name" value="TRANSPOSABLE ELEMENT-RELATED"/>
    <property type="match status" value="1"/>
</dbReference>
<dbReference type="InterPro" id="IPR036397">
    <property type="entry name" value="RNaseH_sf"/>
</dbReference>
<dbReference type="InterPro" id="IPR002492">
    <property type="entry name" value="Transposase_Tc1-like"/>
</dbReference>
<dbReference type="GO" id="GO:0006313">
    <property type="term" value="P:DNA transposition"/>
    <property type="evidence" value="ECO:0007669"/>
    <property type="project" value="InterPro"/>
</dbReference>
<accession>A0A6A4Z096</accession>